<feature type="compositionally biased region" description="Basic and acidic residues" evidence="1">
    <location>
        <begin position="357"/>
        <end position="369"/>
    </location>
</feature>
<dbReference type="GO" id="GO:0016829">
    <property type="term" value="F:lyase activity"/>
    <property type="evidence" value="ECO:0007669"/>
    <property type="project" value="UniProtKB-KW"/>
</dbReference>
<dbReference type="Pfam" id="PF05861">
    <property type="entry name" value="PhnI"/>
    <property type="match status" value="1"/>
</dbReference>
<protein>
    <submittedName>
        <fullName evidence="2">Carbon-phosphorus lyase complex subunit PhnI</fullName>
    </submittedName>
</protein>
<dbReference type="PIRSF" id="PIRSF007313">
    <property type="entry name" value="PhnI"/>
    <property type="match status" value="1"/>
</dbReference>
<dbReference type="RefSeq" id="WP_236864640.1">
    <property type="nucleotide sequence ID" value="NZ_BAABAZ010000004.1"/>
</dbReference>
<proteinExistence type="predicted"/>
<evidence type="ECO:0000313" key="3">
    <source>
        <dbReference type="Proteomes" id="UP001501586"/>
    </source>
</evidence>
<evidence type="ECO:0000313" key="2">
    <source>
        <dbReference type="EMBL" id="GAA4283009.1"/>
    </source>
</evidence>
<sequence length="395" mass="42673">MGYAGTNKGGTSAILAAEELLRSNREAADEISVDAVLTAFPAIIDRIMGEGGLWHERTAAAAFIQAGGDTAEAVHLLRAHRSTLPRLTFSLPIEPDDMALCRRVVPAHRSPDGPQLLGETVDYSPRIIRRGVGDPLGGDDSDLVVDDDQIGPAKYPDRPVQRYTRFLAAQGLLVDRRDESDPEPYDLALNPITLPAPRSARLSAMSLAETGALVNLWYRGVIGPDGHTDESVTLGEVRYGRLGVRVTHPHTGNPVQVGEIRATECESMAHLDERGEDASRFDAGYGFAMGHNERKAIAMANMDLAAQRYASGPAGWQTEQVIMHTTDGLAANGFLEHLKLPHYVTFQSMIDRALAARAEDGKTSQRELAEDAAEQPAQDAAEQPAEDATKKEVLA</sequence>
<accession>A0ABP8EGE9</accession>
<name>A0ABP8EGE9_9MICO</name>
<comment type="caution">
    <text evidence="2">The sequence shown here is derived from an EMBL/GenBank/DDBJ whole genome shotgun (WGS) entry which is preliminary data.</text>
</comment>
<evidence type="ECO:0000256" key="1">
    <source>
        <dbReference type="SAM" id="MobiDB-lite"/>
    </source>
</evidence>
<feature type="compositionally biased region" description="Low complexity" evidence="1">
    <location>
        <begin position="374"/>
        <end position="383"/>
    </location>
</feature>
<dbReference type="EMBL" id="BAABAZ010000004">
    <property type="protein sequence ID" value="GAA4283009.1"/>
    <property type="molecule type" value="Genomic_DNA"/>
</dbReference>
<organism evidence="2 3">
    <name type="scientific">Brevibacterium daeguense</name>
    <dbReference type="NCBI Taxonomy" id="909936"/>
    <lineage>
        <taxon>Bacteria</taxon>
        <taxon>Bacillati</taxon>
        <taxon>Actinomycetota</taxon>
        <taxon>Actinomycetes</taxon>
        <taxon>Micrococcales</taxon>
        <taxon>Brevibacteriaceae</taxon>
        <taxon>Brevibacterium</taxon>
    </lineage>
</organism>
<keyword evidence="3" id="KW-1185">Reference proteome</keyword>
<dbReference type="Proteomes" id="UP001501586">
    <property type="component" value="Unassembled WGS sequence"/>
</dbReference>
<keyword evidence="2" id="KW-0456">Lyase</keyword>
<feature type="region of interest" description="Disordered" evidence="1">
    <location>
        <begin position="357"/>
        <end position="395"/>
    </location>
</feature>
<reference evidence="3" key="1">
    <citation type="journal article" date="2019" name="Int. J. Syst. Evol. Microbiol.">
        <title>The Global Catalogue of Microorganisms (GCM) 10K type strain sequencing project: providing services to taxonomists for standard genome sequencing and annotation.</title>
        <authorList>
            <consortium name="The Broad Institute Genomics Platform"/>
            <consortium name="The Broad Institute Genome Sequencing Center for Infectious Disease"/>
            <person name="Wu L."/>
            <person name="Ma J."/>
        </authorList>
    </citation>
    <scope>NUCLEOTIDE SEQUENCE [LARGE SCALE GENOMIC DNA]</scope>
    <source>
        <strain evidence="3">JCM 17458</strain>
    </source>
</reference>
<dbReference type="InterPro" id="IPR008773">
    <property type="entry name" value="PhnI"/>
</dbReference>
<gene>
    <name evidence="2" type="ORF">GCM10022261_05400</name>
</gene>